<proteinExistence type="inferred from homology"/>
<comment type="subcellular location">
    <subcellularLocation>
        <location evidence="1">Membrane</location>
        <topology evidence="1">Single-pass membrane protein</topology>
    </subcellularLocation>
</comment>
<evidence type="ECO:0000256" key="2">
    <source>
        <dbReference type="ARBA" id="ARBA00008854"/>
    </source>
</evidence>
<gene>
    <name evidence="6" type="ORF">FYJ33_12555</name>
</gene>
<dbReference type="InterPro" id="IPR007156">
    <property type="entry name" value="MamQ_LemA"/>
</dbReference>
<name>A0A7X2MZZ2_9CLOT</name>
<keyword evidence="7" id="KW-1185">Reference proteome</keyword>
<evidence type="ECO:0000256" key="4">
    <source>
        <dbReference type="ARBA" id="ARBA00022989"/>
    </source>
</evidence>
<dbReference type="EMBL" id="VULX01000025">
    <property type="protein sequence ID" value="MSR92202.1"/>
    <property type="molecule type" value="Genomic_DNA"/>
</dbReference>
<keyword evidence="3" id="KW-0812">Transmembrane</keyword>
<evidence type="ECO:0000313" key="6">
    <source>
        <dbReference type="EMBL" id="MSR92202.1"/>
    </source>
</evidence>
<reference evidence="6 7" key="1">
    <citation type="submission" date="2019-08" db="EMBL/GenBank/DDBJ databases">
        <title>In-depth cultivation of the pig gut microbiome towards novel bacterial diversity and tailored functional studies.</title>
        <authorList>
            <person name="Wylensek D."/>
            <person name="Hitch T.C.A."/>
            <person name="Clavel T."/>
        </authorList>
    </citation>
    <scope>NUCLEOTIDE SEQUENCE [LARGE SCALE GENOMIC DNA]</scope>
    <source>
        <strain evidence="6 7">WCA-383-APC-5B</strain>
    </source>
</reference>
<dbReference type="PANTHER" id="PTHR34478">
    <property type="entry name" value="PROTEIN LEMA"/>
    <property type="match status" value="1"/>
</dbReference>
<organism evidence="6 7">
    <name type="scientific">Inconstantimicrobium porci</name>
    <dbReference type="NCBI Taxonomy" id="2652291"/>
    <lineage>
        <taxon>Bacteria</taxon>
        <taxon>Bacillati</taxon>
        <taxon>Bacillota</taxon>
        <taxon>Clostridia</taxon>
        <taxon>Eubacteriales</taxon>
        <taxon>Clostridiaceae</taxon>
        <taxon>Inconstantimicrobium</taxon>
    </lineage>
</organism>
<comment type="caution">
    <text evidence="6">The sequence shown here is derived from an EMBL/GenBank/DDBJ whole genome shotgun (WGS) entry which is preliminary data.</text>
</comment>
<accession>A0A7X2MZZ2</accession>
<comment type="similarity">
    <text evidence="2">Belongs to the LemA family.</text>
</comment>
<dbReference type="Pfam" id="PF04011">
    <property type="entry name" value="LemA"/>
    <property type="match status" value="1"/>
</dbReference>
<dbReference type="PANTHER" id="PTHR34478:SF1">
    <property type="entry name" value="PROTEIN LEMA"/>
    <property type="match status" value="1"/>
</dbReference>
<evidence type="ECO:0000256" key="1">
    <source>
        <dbReference type="ARBA" id="ARBA00004167"/>
    </source>
</evidence>
<evidence type="ECO:0000256" key="5">
    <source>
        <dbReference type="ARBA" id="ARBA00023136"/>
    </source>
</evidence>
<dbReference type="GO" id="GO:0016020">
    <property type="term" value="C:membrane"/>
    <property type="evidence" value="ECO:0007669"/>
    <property type="project" value="UniProtKB-SubCell"/>
</dbReference>
<keyword evidence="5" id="KW-0472">Membrane</keyword>
<dbReference type="InterPro" id="IPR023353">
    <property type="entry name" value="LemA-like_dom_sf"/>
</dbReference>
<sequence length="181" mass="20724">MFLVSLGVVLLIILVWFVITYNKFVSLKAKVDEAFSSMDVFLKKRYDLIPNLVSTVKGYASHEKTTFQKVVEARGNALNGNIQERAKAEGELSNALSKLLMLKESYPALKADLQFKQLSEELTNIEGEIEKSRRYYNGSARQLNEYARKIPSCIVASLARVKEIEYFTIKEEERENVKVEF</sequence>
<evidence type="ECO:0000313" key="7">
    <source>
        <dbReference type="Proteomes" id="UP000460287"/>
    </source>
</evidence>
<dbReference type="Proteomes" id="UP000460287">
    <property type="component" value="Unassembled WGS sequence"/>
</dbReference>
<evidence type="ECO:0000256" key="3">
    <source>
        <dbReference type="ARBA" id="ARBA00022692"/>
    </source>
</evidence>
<keyword evidence="4" id="KW-1133">Transmembrane helix</keyword>
<protein>
    <submittedName>
        <fullName evidence="6">LemA family protein</fullName>
    </submittedName>
</protein>
<dbReference type="SUPFAM" id="SSF140478">
    <property type="entry name" value="LemA-like"/>
    <property type="match status" value="1"/>
</dbReference>
<dbReference type="Gene3D" id="1.20.1440.20">
    <property type="entry name" value="LemA-like domain"/>
    <property type="match status" value="1"/>
</dbReference>
<dbReference type="AlphaFoldDB" id="A0A7X2MZZ2"/>